<evidence type="ECO:0000313" key="3">
    <source>
        <dbReference type="Proteomes" id="UP000005926"/>
    </source>
</evidence>
<gene>
    <name evidence="2" type="ORF">HMPREF0444_1250</name>
</gene>
<proteinExistence type="predicted"/>
<dbReference type="GeneID" id="78411999"/>
<dbReference type="RefSeq" id="WP_005607526.1">
    <property type="nucleotide sequence ID" value="NZ_CP102283.1"/>
</dbReference>
<name>C8NH55_9LACT</name>
<keyword evidence="1" id="KW-0812">Transmembrane</keyword>
<keyword evidence="3" id="KW-1185">Reference proteome</keyword>
<dbReference type="STRING" id="638301.HMPREF0444_1250"/>
<evidence type="ECO:0000313" key="2">
    <source>
        <dbReference type="EMBL" id="EEW37032.1"/>
    </source>
</evidence>
<keyword evidence="1" id="KW-1133">Transmembrane helix</keyword>
<reference evidence="2 3" key="1">
    <citation type="submission" date="2009-08" db="EMBL/GenBank/DDBJ databases">
        <authorList>
            <person name="Muzny D."/>
            <person name="Qin X."/>
            <person name="Deng J."/>
            <person name="Jiang H."/>
            <person name="Liu Y."/>
            <person name="Qu J."/>
            <person name="Song X.-Z."/>
            <person name="Zhang L."/>
            <person name="Thornton R."/>
            <person name="Coyle M."/>
            <person name="Francisco L."/>
            <person name="Jackson L."/>
            <person name="Javaid M."/>
            <person name="Korchina V."/>
            <person name="Kovar C."/>
            <person name="Mata R."/>
            <person name="Mathew T."/>
            <person name="Ngo R."/>
            <person name="Nguyen L."/>
            <person name="Nguyen N."/>
            <person name="Okwuonu G."/>
            <person name="Ongeri F."/>
            <person name="Pham C."/>
            <person name="Simmons D."/>
            <person name="Wilczek-Boney K."/>
            <person name="Hale W."/>
            <person name="Jakkamsetti A."/>
            <person name="Pham P."/>
            <person name="Ruth R."/>
            <person name="San Lucas F."/>
            <person name="Warren J."/>
            <person name="Zhang J."/>
            <person name="Zhao Z."/>
            <person name="Zhou C."/>
            <person name="Zhu D."/>
            <person name="Lee S."/>
            <person name="Bess C."/>
            <person name="Blankenburg K."/>
            <person name="Forbes L."/>
            <person name="Fu Q."/>
            <person name="Gubbala S."/>
            <person name="Hirani K."/>
            <person name="Jayaseelan J.C."/>
            <person name="Lara F."/>
            <person name="Munidasa M."/>
            <person name="Palculict T."/>
            <person name="Patil S."/>
            <person name="Pu L.-L."/>
            <person name="Saada N."/>
            <person name="Tang L."/>
            <person name="Weissenberger G."/>
            <person name="Zhu Y."/>
            <person name="Hemphill L."/>
            <person name="Shang Y."/>
            <person name="Youmans B."/>
            <person name="Ayvaz T."/>
            <person name="Ross M."/>
            <person name="Santibanez J."/>
            <person name="Aqrawi P."/>
            <person name="Gross S."/>
            <person name="Joshi V."/>
            <person name="Fowler G."/>
            <person name="Nazareth L."/>
            <person name="Reid J."/>
            <person name="Worley K."/>
            <person name="Petrosino J."/>
            <person name="Highlander S."/>
            <person name="Gibbs R."/>
        </authorList>
    </citation>
    <scope>NUCLEOTIDE SEQUENCE [LARGE SCALE GENOMIC DNA]</scope>
    <source>
        <strain evidence="2 3">ATCC 49175</strain>
    </source>
</reference>
<feature type="transmembrane region" description="Helical" evidence="1">
    <location>
        <begin position="48"/>
        <end position="65"/>
    </location>
</feature>
<sequence>MTIGGTFWMGLNYWRKTRQELVKLQYTSVTPETIEDYYRAIAKAVRKVGVSVIIFAFMLGVFSQFNSVFEVIGLVVFLFGIAICFLSLAPKSLAKQIQKQTIR</sequence>
<dbReference type="AlphaFoldDB" id="C8NH55"/>
<dbReference type="EMBL" id="ACKZ01000020">
    <property type="protein sequence ID" value="EEW37032.1"/>
    <property type="molecule type" value="Genomic_DNA"/>
</dbReference>
<comment type="caution">
    <text evidence="2">The sequence shown here is derived from an EMBL/GenBank/DDBJ whole genome shotgun (WGS) entry which is preliminary data.</text>
</comment>
<organism evidence="2 3">
    <name type="scientific">Granulicatella adiacens ATCC 49175</name>
    <dbReference type="NCBI Taxonomy" id="638301"/>
    <lineage>
        <taxon>Bacteria</taxon>
        <taxon>Bacillati</taxon>
        <taxon>Bacillota</taxon>
        <taxon>Bacilli</taxon>
        <taxon>Lactobacillales</taxon>
        <taxon>Carnobacteriaceae</taxon>
        <taxon>Granulicatella</taxon>
    </lineage>
</organism>
<keyword evidence="1" id="KW-0472">Membrane</keyword>
<evidence type="ECO:0000256" key="1">
    <source>
        <dbReference type="SAM" id="Phobius"/>
    </source>
</evidence>
<dbReference type="HOGENOM" id="CLU_2259809_0_0_9"/>
<accession>C8NH55</accession>
<protein>
    <submittedName>
        <fullName evidence="2">Uncharacterized protein</fullName>
    </submittedName>
</protein>
<feature type="transmembrane region" description="Helical" evidence="1">
    <location>
        <begin position="71"/>
        <end position="89"/>
    </location>
</feature>
<dbReference type="Proteomes" id="UP000005926">
    <property type="component" value="Unassembled WGS sequence"/>
</dbReference>